<dbReference type="Proteomes" id="UP000290289">
    <property type="component" value="Chromosome 1"/>
</dbReference>
<feature type="transmembrane region" description="Helical" evidence="1">
    <location>
        <begin position="38"/>
        <end position="58"/>
    </location>
</feature>
<keyword evidence="1" id="KW-1133">Transmembrane helix</keyword>
<dbReference type="EMBL" id="RDQH01000327">
    <property type="protein sequence ID" value="RXI07751.1"/>
    <property type="molecule type" value="Genomic_DNA"/>
</dbReference>
<evidence type="ECO:0000256" key="1">
    <source>
        <dbReference type="SAM" id="Phobius"/>
    </source>
</evidence>
<accession>A0A498KKP3</accession>
<keyword evidence="1" id="KW-0812">Transmembrane</keyword>
<sequence length="81" mass="9157">MDDNAFRETQGEVKPPGVWGTLNRVFDPVKNKTPPSKLYVNSLLLVLIYFSTVPPVMIQNYRLLWTTLGTQLTCDVPFSAI</sequence>
<keyword evidence="1" id="KW-0472">Membrane</keyword>
<name>A0A498KKP3_MALDO</name>
<dbReference type="AlphaFoldDB" id="A0A498KKP3"/>
<proteinExistence type="predicted"/>
<organism evidence="2 3">
    <name type="scientific">Malus domestica</name>
    <name type="common">Apple</name>
    <name type="synonym">Pyrus malus</name>
    <dbReference type="NCBI Taxonomy" id="3750"/>
    <lineage>
        <taxon>Eukaryota</taxon>
        <taxon>Viridiplantae</taxon>
        <taxon>Streptophyta</taxon>
        <taxon>Embryophyta</taxon>
        <taxon>Tracheophyta</taxon>
        <taxon>Spermatophyta</taxon>
        <taxon>Magnoliopsida</taxon>
        <taxon>eudicotyledons</taxon>
        <taxon>Gunneridae</taxon>
        <taxon>Pentapetalae</taxon>
        <taxon>rosids</taxon>
        <taxon>fabids</taxon>
        <taxon>Rosales</taxon>
        <taxon>Rosaceae</taxon>
        <taxon>Amygdaloideae</taxon>
        <taxon>Maleae</taxon>
        <taxon>Malus</taxon>
    </lineage>
</organism>
<protein>
    <submittedName>
        <fullName evidence="2">Uncharacterized protein</fullName>
    </submittedName>
</protein>
<dbReference type="STRING" id="3750.A0A498KKP3"/>
<keyword evidence="3" id="KW-1185">Reference proteome</keyword>
<gene>
    <name evidence="2" type="ORF">DVH24_009782</name>
</gene>
<reference evidence="2 3" key="1">
    <citation type="submission" date="2018-10" db="EMBL/GenBank/DDBJ databases">
        <title>A high-quality apple genome assembly.</title>
        <authorList>
            <person name="Hu J."/>
        </authorList>
    </citation>
    <scope>NUCLEOTIDE SEQUENCE [LARGE SCALE GENOMIC DNA]</scope>
    <source>
        <strain evidence="3">cv. HFTH1</strain>
        <tissue evidence="2">Young leaf</tissue>
    </source>
</reference>
<evidence type="ECO:0000313" key="3">
    <source>
        <dbReference type="Proteomes" id="UP000290289"/>
    </source>
</evidence>
<evidence type="ECO:0000313" key="2">
    <source>
        <dbReference type="EMBL" id="RXI07751.1"/>
    </source>
</evidence>
<comment type="caution">
    <text evidence="2">The sequence shown here is derived from an EMBL/GenBank/DDBJ whole genome shotgun (WGS) entry which is preliminary data.</text>
</comment>